<comment type="caution">
    <text evidence="2">The sequence shown here is derived from an EMBL/GenBank/DDBJ whole genome shotgun (WGS) entry which is preliminary data.</text>
</comment>
<protein>
    <submittedName>
        <fullName evidence="2">Uncharacterized protein</fullName>
    </submittedName>
</protein>
<gene>
    <name evidence="2" type="ORF">EDD18DRAFT_1110249</name>
</gene>
<dbReference type="EMBL" id="JAUEPU010000039">
    <property type="protein sequence ID" value="KAK0488271.1"/>
    <property type="molecule type" value="Genomic_DNA"/>
</dbReference>
<dbReference type="AlphaFoldDB" id="A0AA39PR32"/>
<keyword evidence="3" id="KW-1185">Reference proteome</keyword>
<feature type="compositionally biased region" description="Basic and acidic residues" evidence="1">
    <location>
        <begin position="234"/>
        <end position="248"/>
    </location>
</feature>
<organism evidence="2 3">
    <name type="scientific">Armillaria luteobubalina</name>
    <dbReference type="NCBI Taxonomy" id="153913"/>
    <lineage>
        <taxon>Eukaryota</taxon>
        <taxon>Fungi</taxon>
        <taxon>Dikarya</taxon>
        <taxon>Basidiomycota</taxon>
        <taxon>Agaricomycotina</taxon>
        <taxon>Agaricomycetes</taxon>
        <taxon>Agaricomycetidae</taxon>
        <taxon>Agaricales</taxon>
        <taxon>Marasmiineae</taxon>
        <taxon>Physalacriaceae</taxon>
        <taxon>Armillaria</taxon>
    </lineage>
</organism>
<name>A0AA39PR32_9AGAR</name>
<sequence length="414" mass="47484">MARIDDNDNNSKDKGFALHTVHQGTVHILQPKYNMDKFYNIAKAKDTIQTLSEESAKTNKYHLSRIIKEGSQMTNVSLQKDDNNFVWCLVKGVAKESEEVIFVCTGVICEADLLPVIRSILQWLGKMDVAHTEDNEVQYFKANIGNKGKWRCTWIDTDISMSWADNTTAGSMLSHNIQSKRHQAQNEARSTSYHNVRLQYDFGHQTNVKQAFSTRGDGTQMVEVKNRNLMSIAKTRERKEKERRKSQEDETEVVAPKYTRKTAEWESHGSEFTGASKRQRIPRLLMVNAFFSHDISLAKTGHCRGNIKALGLGKEEYQHSRSKITHNNYNAKKWNDLKKSHGHSVVTGECDLKKAEAMDTVFMHRNMSHMLVRMDKDHDVSLHEDRSKGWRTCHIPENVQELMQSFKGPGRNGT</sequence>
<dbReference type="Proteomes" id="UP001175228">
    <property type="component" value="Unassembled WGS sequence"/>
</dbReference>
<accession>A0AA39PR32</accession>
<proteinExistence type="predicted"/>
<evidence type="ECO:0000313" key="3">
    <source>
        <dbReference type="Proteomes" id="UP001175228"/>
    </source>
</evidence>
<evidence type="ECO:0000313" key="2">
    <source>
        <dbReference type="EMBL" id="KAK0488271.1"/>
    </source>
</evidence>
<evidence type="ECO:0000256" key="1">
    <source>
        <dbReference type="SAM" id="MobiDB-lite"/>
    </source>
</evidence>
<feature type="region of interest" description="Disordered" evidence="1">
    <location>
        <begin position="234"/>
        <end position="254"/>
    </location>
</feature>
<reference evidence="2" key="1">
    <citation type="submission" date="2023-06" db="EMBL/GenBank/DDBJ databases">
        <authorList>
            <consortium name="Lawrence Berkeley National Laboratory"/>
            <person name="Ahrendt S."/>
            <person name="Sahu N."/>
            <person name="Indic B."/>
            <person name="Wong-Bajracharya J."/>
            <person name="Merenyi Z."/>
            <person name="Ke H.-M."/>
            <person name="Monk M."/>
            <person name="Kocsube S."/>
            <person name="Drula E."/>
            <person name="Lipzen A."/>
            <person name="Balint B."/>
            <person name="Henrissat B."/>
            <person name="Andreopoulos B."/>
            <person name="Martin F.M."/>
            <person name="Harder C.B."/>
            <person name="Rigling D."/>
            <person name="Ford K.L."/>
            <person name="Foster G.D."/>
            <person name="Pangilinan J."/>
            <person name="Papanicolaou A."/>
            <person name="Barry K."/>
            <person name="LaButti K."/>
            <person name="Viragh M."/>
            <person name="Koriabine M."/>
            <person name="Yan M."/>
            <person name="Riley R."/>
            <person name="Champramary S."/>
            <person name="Plett K.L."/>
            <person name="Tsai I.J."/>
            <person name="Slot J."/>
            <person name="Sipos G."/>
            <person name="Plett J."/>
            <person name="Nagy L.G."/>
            <person name="Grigoriev I.V."/>
        </authorList>
    </citation>
    <scope>NUCLEOTIDE SEQUENCE</scope>
    <source>
        <strain evidence="2">HWK02</strain>
    </source>
</reference>